<reference evidence="10" key="1">
    <citation type="submission" date="2019-08" db="EMBL/GenBank/DDBJ databases">
        <authorList>
            <person name="Kucharzyk K."/>
            <person name="Murdoch R.W."/>
            <person name="Higgins S."/>
            <person name="Loffler F."/>
        </authorList>
    </citation>
    <scope>NUCLEOTIDE SEQUENCE</scope>
</reference>
<comment type="pathway">
    <text evidence="1">Cell wall biogenesis; peptidoglycan biosynthesis.</text>
</comment>
<sequence length="121" mass="13373">MRECCPDSDAGTKFKVVVHTRELRLDVFRDGKLYKSYPVAVGKPETPTPKGEFTIVNKDGTPGPRFGARWLGLSAPHIGIHGTNHPQSIGRAVSEGCVRLYNPDIEELYWMLPIGTPVTII</sequence>
<keyword evidence="6" id="KW-0133">Cell shape</keyword>
<dbReference type="CDD" id="cd16913">
    <property type="entry name" value="YkuD_like"/>
    <property type="match status" value="1"/>
</dbReference>
<accession>A0A645IM05</accession>
<dbReference type="GO" id="GO:0018104">
    <property type="term" value="P:peptidoglycan-protein cross-linking"/>
    <property type="evidence" value="ECO:0007669"/>
    <property type="project" value="TreeGrafter"/>
</dbReference>
<evidence type="ECO:0000256" key="3">
    <source>
        <dbReference type="ARBA" id="ARBA00022676"/>
    </source>
</evidence>
<dbReference type="PANTHER" id="PTHR30582:SF24">
    <property type="entry name" value="L,D-TRANSPEPTIDASE ERFK_SRFK-RELATED"/>
    <property type="match status" value="1"/>
</dbReference>
<evidence type="ECO:0000256" key="6">
    <source>
        <dbReference type="ARBA" id="ARBA00022960"/>
    </source>
</evidence>
<dbReference type="EC" id="2.-.-.-" evidence="10"/>
<dbReference type="InterPro" id="IPR050979">
    <property type="entry name" value="LD-transpeptidase"/>
</dbReference>
<comment type="caution">
    <text evidence="10">The sequence shown here is derived from an EMBL/GenBank/DDBJ whole genome shotgun (WGS) entry which is preliminary data.</text>
</comment>
<proteinExistence type="inferred from homology"/>
<dbReference type="EMBL" id="VSSQ01117932">
    <property type="protein sequence ID" value="MPN52130.1"/>
    <property type="molecule type" value="Genomic_DNA"/>
</dbReference>
<dbReference type="SUPFAM" id="SSF141523">
    <property type="entry name" value="L,D-transpeptidase catalytic domain-like"/>
    <property type="match status" value="1"/>
</dbReference>
<dbReference type="GO" id="GO:0008360">
    <property type="term" value="P:regulation of cell shape"/>
    <property type="evidence" value="ECO:0007669"/>
    <property type="project" value="UniProtKB-KW"/>
</dbReference>
<evidence type="ECO:0000256" key="7">
    <source>
        <dbReference type="ARBA" id="ARBA00022984"/>
    </source>
</evidence>
<dbReference type="PANTHER" id="PTHR30582">
    <property type="entry name" value="L,D-TRANSPEPTIDASE"/>
    <property type="match status" value="1"/>
</dbReference>
<gene>
    <name evidence="10" type="primary">ykuD_3</name>
    <name evidence="10" type="ORF">SDC9_199784</name>
</gene>
<dbReference type="PROSITE" id="PS52029">
    <property type="entry name" value="LD_TPASE"/>
    <property type="match status" value="1"/>
</dbReference>
<evidence type="ECO:0000256" key="5">
    <source>
        <dbReference type="ARBA" id="ARBA00022801"/>
    </source>
</evidence>
<keyword evidence="5" id="KW-0378">Hydrolase</keyword>
<dbReference type="Gene3D" id="2.40.440.10">
    <property type="entry name" value="L,D-transpeptidase catalytic domain-like"/>
    <property type="match status" value="1"/>
</dbReference>
<keyword evidence="7" id="KW-0573">Peptidoglycan synthesis</keyword>
<dbReference type="GO" id="GO:0016757">
    <property type="term" value="F:glycosyltransferase activity"/>
    <property type="evidence" value="ECO:0007669"/>
    <property type="project" value="UniProtKB-KW"/>
</dbReference>
<keyword evidence="3" id="KW-0328">Glycosyltransferase</keyword>
<dbReference type="UniPathway" id="UPA00219"/>
<evidence type="ECO:0000256" key="2">
    <source>
        <dbReference type="ARBA" id="ARBA00005992"/>
    </source>
</evidence>
<dbReference type="AlphaFoldDB" id="A0A645IM05"/>
<feature type="domain" description="L,D-TPase catalytic" evidence="9">
    <location>
        <begin position="14"/>
        <end position="121"/>
    </location>
</feature>
<evidence type="ECO:0000256" key="1">
    <source>
        <dbReference type="ARBA" id="ARBA00004752"/>
    </source>
</evidence>
<name>A0A645IM05_9ZZZZ</name>
<dbReference type="InterPro" id="IPR038063">
    <property type="entry name" value="Transpep_catalytic_dom"/>
</dbReference>
<dbReference type="InterPro" id="IPR005490">
    <property type="entry name" value="LD_TPept_cat_dom"/>
</dbReference>
<evidence type="ECO:0000256" key="8">
    <source>
        <dbReference type="ARBA" id="ARBA00023316"/>
    </source>
</evidence>
<dbReference type="Pfam" id="PF03734">
    <property type="entry name" value="YkuD"/>
    <property type="match status" value="1"/>
</dbReference>
<protein>
    <submittedName>
        <fullName evidence="10">Putative L,D-transpeptidase YkuD</fullName>
        <ecNumber evidence="10">2.-.-.-</ecNumber>
    </submittedName>
</protein>
<keyword evidence="8" id="KW-0961">Cell wall biogenesis/degradation</keyword>
<comment type="similarity">
    <text evidence="2">Belongs to the YkuD family.</text>
</comment>
<evidence type="ECO:0000313" key="10">
    <source>
        <dbReference type="EMBL" id="MPN52130.1"/>
    </source>
</evidence>
<dbReference type="GO" id="GO:0005576">
    <property type="term" value="C:extracellular region"/>
    <property type="evidence" value="ECO:0007669"/>
    <property type="project" value="TreeGrafter"/>
</dbReference>
<organism evidence="10">
    <name type="scientific">bioreactor metagenome</name>
    <dbReference type="NCBI Taxonomy" id="1076179"/>
    <lineage>
        <taxon>unclassified sequences</taxon>
        <taxon>metagenomes</taxon>
        <taxon>ecological metagenomes</taxon>
    </lineage>
</organism>
<keyword evidence="4 10" id="KW-0808">Transferase</keyword>
<dbReference type="GO" id="GO:0071555">
    <property type="term" value="P:cell wall organization"/>
    <property type="evidence" value="ECO:0007669"/>
    <property type="project" value="UniProtKB-KW"/>
</dbReference>
<dbReference type="GO" id="GO:0071972">
    <property type="term" value="F:peptidoglycan L,D-transpeptidase activity"/>
    <property type="evidence" value="ECO:0007669"/>
    <property type="project" value="TreeGrafter"/>
</dbReference>
<evidence type="ECO:0000259" key="9">
    <source>
        <dbReference type="PROSITE" id="PS52029"/>
    </source>
</evidence>
<evidence type="ECO:0000256" key="4">
    <source>
        <dbReference type="ARBA" id="ARBA00022679"/>
    </source>
</evidence>